<dbReference type="OrthoDB" id="59470at2759"/>
<dbReference type="PROSITE" id="PS51324">
    <property type="entry name" value="ERV_ALR"/>
    <property type="match status" value="1"/>
</dbReference>
<organism evidence="10 11">
    <name type="scientific">Ceriporiopsis subvermispora (strain B)</name>
    <name type="common">White-rot fungus</name>
    <name type="synonym">Gelatoporia subvermispora</name>
    <dbReference type="NCBI Taxonomy" id="914234"/>
    <lineage>
        <taxon>Eukaryota</taxon>
        <taxon>Fungi</taxon>
        <taxon>Dikarya</taxon>
        <taxon>Basidiomycota</taxon>
        <taxon>Agaricomycotina</taxon>
        <taxon>Agaricomycetes</taxon>
        <taxon>Polyporales</taxon>
        <taxon>Gelatoporiaceae</taxon>
        <taxon>Gelatoporia</taxon>
    </lineage>
</organism>
<dbReference type="Proteomes" id="UP000016930">
    <property type="component" value="Unassembled WGS sequence"/>
</dbReference>
<comment type="cofactor">
    <cofactor evidence="1 6">
        <name>FAD</name>
        <dbReference type="ChEBI" id="CHEBI:57692"/>
    </cofactor>
</comment>
<reference evidence="10 11" key="1">
    <citation type="journal article" date="2012" name="Proc. Natl. Acad. Sci. U.S.A.">
        <title>Comparative genomics of Ceriporiopsis subvermispora and Phanerochaete chrysosporium provide insight into selective ligninolysis.</title>
        <authorList>
            <person name="Fernandez-Fueyo E."/>
            <person name="Ruiz-Duenas F.J."/>
            <person name="Ferreira P."/>
            <person name="Floudas D."/>
            <person name="Hibbett D.S."/>
            <person name="Canessa P."/>
            <person name="Larrondo L.F."/>
            <person name="James T.Y."/>
            <person name="Seelenfreund D."/>
            <person name="Lobos S."/>
            <person name="Polanco R."/>
            <person name="Tello M."/>
            <person name="Honda Y."/>
            <person name="Watanabe T."/>
            <person name="Watanabe T."/>
            <person name="Ryu J.S."/>
            <person name="Kubicek C.P."/>
            <person name="Schmoll M."/>
            <person name="Gaskell J."/>
            <person name="Hammel K.E."/>
            <person name="St John F.J."/>
            <person name="Vanden Wymelenberg A."/>
            <person name="Sabat G."/>
            <person name="Splinter BonDurant S."/>
            <person name="Syed K."/>
            <person name="Yadav J.S."/>
            <person name="Doddapaneni H."/>
            <person name="Subramanian V."/>
            <person name="Lavin J.L."/>
            <person name="Oguiza J.A."/>
            <person name="Perez G."/>
            <person name="Pisabarro A.G."/>
            <person name="Ramirez L."/>
            <person name="Santoyo F."/>
            <person name="Master E."/>
            <person name="Coutinho P.M."/>
            <person name="Henrissat B."/>
            <person name="Lombard V."/>
            <person name="Magnuson J.K."/>
            <person name="Kuees U."/>
            <person name="Hori C."/>
            <person name="Igarashi K."/>
            <person name="Samejima M."/>
            <person name="Held B.W."/>
            <person name="Barry K.W."/>
            <person name="LaButti K.M."/>
            <person name="Lapidus A."/>
            <person name="Lindquist E.A."/>
            <person name="Lucas S.M."/>
            <person name="Riley R."/>
            <person name="Salamov A.A."/>
            <person name="Hoffmeister D."/>
            <person name="Schwenk D."/>
            <person name="Hadar Y."/>
            <person name="Yarden O."/>
            <person name="de Vries R.P."/>
            <person name="Wiebenga A."/>
            <person name="Stenlid J."/>
            <person name="Eastwood D."/>
            <person name="Grigoriev I.V."/>
            <person name="Berka R.M."/>
            <person name="Blanchette R.A."/>
            <person name="Kersten P."/>
            <person name="Martinez A.T."/>
            <person name="Vicuna R."/>
            <person name="Cullen D."/>
        </authorList>
    </citation>
    <scope>NUCLEOTIDE SEQUENCE [LARGE SCALE GENOMIC DNA]</scope>
    <source>
        <strain evidence="10 11">B</strain>
    </source>
</reference>
<dbReference type="PANTHER" id="PTHR12645">
    <property type="entry name" value="ALR/ERV"/>
    <property type="match status" value="1"/>
</dbReference>
<feature type="signal peptide" evidence="8">
    <location>
        <begin position="1"/>
        <end position="23"/>
    </location>
</feature>
<evidence type="ECO:0000259" key="9">
    <source>
        <dbReference type="PROSITE" id="PS51324"/>
    </source>
</evidence>
<feature type="region of interest" description="Disordered" evidence="7">
    <location>
        <begin position="179"/>
        <end position="214"/>
    </location>
</feature>
<dbReference type="AlphaFoldDB" id="M2QM68"/>
<keyword evidence="3 6" id="KW-0274">FAD</keyword>
<protein>
    <recommendedName>
        <fullName evidence="6">Sulfhydryl oxidase</fullName>
        <ecNumber evidence="6">1.8.3.2</ecNumber>
    </recommendedName>
</protein>
<dbReference type="GO" id="GO:0050660">
    <property type="term" value="F:flavin adenine dinucleotide binding"/>
    <property type="evidence" value="ECO:0007669"/>
    <property type="project" value="TreeGrafter"/>
</dbReference>
<keyword evidence="11" id="KW-1185">Reference proteome</keyword>
<keyword evidence="5" id="KW-1015">Disulfide bond</keyword>
<evidence type="ECO:0000256" key="8">
    <source>
        <dbReference type="SAM" id="SignalP"/>
    </source>
</evidence>
<evidence type="ECO:0000256" key="1">
    <source>
        <dbReference type="ARBA" id="ARBA00001974"/>
    </source>
</evidence>
<name>M2QM68_CERS8</name>
<dbReference type="PANTHER" id="PTHR12645:SF1">
    <property type="entry name" value="FAD-LINKED SULFHYDRYL OXIDASE ERV2"/>
    <property type="match status" value="1"/>
</dbReference>
<comment type="catalytic activity">
    <reaction evidence="6">
        <text>2 R'C(R)SH + O2 = R'C(R)S-S(R)CR' + H2O2</text>
        <dbReference type="Rhea" id="RHEA:17357"/>
        <dbReference type="ChEBI" id="CHEBI:15379"/>
        <dbReference type="ChEBI" id="CHEBI:16240"/>
        <dbReference type="ChEBI" id="CHEBI:16520"/>
        <dbReference type="ChEBI" id="CHEBI:17412"/>
        <dbReference type="EC" id="1.8.3.2"/>
    </reaction>
</comment>
<dbReference type="HOGENOM" id="CLU_070631_2_0_1"/>
<evidence type="ECO:0000256" key="4">
    <source>
        <dbReference type="ARBA" id="ARBA00023002"/>
    </source>
</evidence>
<keyword evidence="2 6" id="KW-0285">Flavoprotein</keyword>
<dbReference type="GO" id="GO:0005739">
    <property type="term" value="C:mitochondrion"/>
    <property type="evidence" value="ECO:0007669"/>
    <property type="project" value="TreeGrafter"/>
</dbReference>
<evidence type="ECO:0000256" key="3">
    <source>
        <dbReference type="ARBA" id="ARBA00022827"/>
    </source>
</evidence>
<dbReference type="FunFam" id="1.20.120.310:FF:000002">
    <property type="entry name" value="Sulfhydryl oxidase"/>
    <property type="match status" value="1"/>
</dbReference>
<dbReference type="EMBL" id="KB445807">
    <property type="protein sequence ID" value="EMD33265.1"/>
    <property type="molecule type" value="Genomic_DNA"/>
</dbReference>
<feature type="compositionally biased region" description="Basic and acidic residues" evidence="7">
    <location>
        <begin position="194"/>
        <end position="204"/>
    </location>
</feature>
<feature type="domain" description="ERV/ALR sulfhydryl oxidase" evidence="9">
    <location>
        <begin position="72"/>
        <end position="172"/>
    </location>
</feature>
<evidence type="ECO:0000256" key="2">
    <source>
        <dbReference type="ARBA" id="ARBA00022630"/>
    </source>
</evidence>
<feature type="chain" id="PRO_5004023551" description="Sulfhydryl oxidase" evidence="8">
    <location>
        <begin position="24"/>
        <end position="214"/>
    </location>
</feature>
<gene>
    <name evidence="10" type="ORF">CERSUDRAFT_118306</name>
</gene>
<keyword evidence="4 6" id="KW-0560">Oxidoreductase</keyword>
<dbReference type="Pfam" id="PF04777">
    <property type="entry name" value="Evr1_Alr"/>
    <property type="match status" value="1"/>
</dbReference>
<evidence type="ECO:0000256" key="7">
    <source>
        <dbReference type="SAM" id="MobiDB-lite"/>
    </source>
</evidence>
<dbReference type="Gene3D" id="1.20.120.310">
    <property type="entry name" value="ERV/ALR sulfhydryl oxidase domain"/>
    <property type="match status" value="1"/>
</dbReference>
<dbReference type="EC" id="1.8.3.2" evidence="6"/>
<evidence type="ECO:0000256" key="6">
    <source>
        <dbReference type="RuleBase" id="RU371123"/>
    </source>
</evidence>
<evidence type="ECO:0000256" key="5">
    <source>
        <dbReference type="ARBA" id="ARBA00023157"/>
    </source>
</evidence>
<keyword evidence="8" id="KW-0732">Signal</keyword>
<evidence type="ECO:0000313" key="10">
    <source>
        <dbReference type="EMBL" id="EMD33265.1"/>
    </source>
</evidence>
<feature type="compositionally biased region" description="Polar residues" evidence="7">
    <location>
        <begin position="181"/>
        <end position="190"/>
    </location>
</feature>
<evidence type="ECO:0000313" key="11">
    <source>
        <dbReference type="Proteomes" id="UP000016930"/>
    </source>
</evidence>
<dbReference type="InterPro" id="IPR017905">
    <property type="entry name" value="ERV/ALR_sulphydryl_oxidase"/>
</dbReference>
<dbReference type="STRING" id="914234.M2QM68"/>
<dbReference type="InterPro" id="IPR039799">
    <property type="entry name" value="ALR/ERV"/>
</dbReference>
<accession>M2QM68</accession>
<sequence length="214" mass="23962">MCTRFTRAWFFIVIALFLLGSLALLHAPSRIYMDQWTGDLFGEGGVEKDVRVHPDRPDAGVQGGVIMSKLGNATAKAELGRATWKLLHTMTLRYPENPTQDERDALWNYFHLMSRLYPCGECAAEFQLLLQKYPPQTSSRRAAATWLCVVHNEVNARLGKPEFDCAHLDETYDCGCGDEPISSSPTTAQDNPMDLERDPSRDEITGAGLINGRR</sequence>
<dbReference type="SUPFAM" id="SSF69000">
    <property type="entry name" value="FAD-dependent thiol oxidase"/>
    <property type="match status" value="1"/>
</dbReference>
<dbReference type="InterPro" id="IPR036774">
    <property type="entry name" value="ERV/ALR_sulphydryl_oxid_sf"/>
</dbReference>
<proteinExistence type="predicted"/>
<dbReference type="GO" id="GO:0016971">
    <property type="term" value="F:flavin-dependent sulfhydryl oxidase activity"/>
    <property type="evidence" value="ECO:0007669"/>
    <property type="project" value="InterPro"/>
</dbReference>